<dbReference type="GO" id="GO:0006310">
    <property type="term" value="P:DNA recombination"/>
    <property type="evidence" value="ECO:0007669"/>
    <property type="project" value="UniProtKB-UniRule"/>
</dbReference>
<proteinExistence type="inferred from homology"/>
<dbReference type="NCBIfam" id="NF001464">
    <property type="entry name" value="PRK00321.1-5"/>
    <property type="match status" value="1"/>
</dbReference>
<dbReference type="NCBIfam" id="NF001463">
    <property type="entry name" value="PRK00321.1-4"/>
    <property type="match status" value="1"/>
</dbReference>
<reference evidence="7 8" key="1">
    <citation type="submission" date="2020-05" db="EMBL/GenBank/DDBJ databases">
        <title>Complete genome sequence of Deefgea sp. D17.</title>
        <authorList>
            <person name="Bae J.-W."/>
            <person name="Han J.E."/>
        </authorList>
    </citation>
    <scope>NUCLEOTIDE SEQUENCE [LARGE SCALE GENOMIC DNA]</scope>
    <source>
        <strain evidence="7 8">D17</strain>
    </source>
</reference>
<dbReference type="InterPro" id="IPR007476">
    <property type="entry name" value="RdgC"/>
</dbReference>
<keyword evidence="4 6" id="KW-0963">Cytoplasm</keyword>
<organism evidence="7 8">
    <name type="scientific">Deefgea piscis</name>
    <dbReference type="NCBI Taxonomy" id="2739061"/>
    <lineage>
        <taxon>Bacteria</taxon>
        <taxon>Pseudomonadati</taxon>
        <taxon>Pseudomonadota</taxon>
        <taxon>Betaproteobacteria</taxon>
        <taxon>Neisseriales</taxon>
        <taxon>Chitinibacteraceae</taxon>
        <taxon>Deefgea</taxon>
    </lineage>
</organism>
<name>A0A6M8SRC2_9NEIS</name>
<accession>A0A6M8SRC2</accession>
<dbReference type="GO" id="GO:0003690">
    <property type="term" value="F:double-stranded DNA binding"/>
    <property type="evidence" value="ECO:0007669"/>
    <property type="project" value="TreeGrafter"/>
</dbReference>
<dbReference type="PANTHER" id="PTHR38103">
    <property type="entry name" value="RECOMBINATION-ASSOCIATED PROTEIN RDGC"/>
    <property type="match status" value="1"/>
</dbReference>
<evidence type="ECO:0000313" key="7">
    <source>
        <dbReference type="EMBL" id="QKJ67883.1"/>
    </source>
</evidence>
<evidence type="ECO:0000256" key="6">
    <source>
        <dbReference type="HAMAP-Rule" id="MF_00194"/>
    </source>
</evidence>
<evidence type="ECO:0000256" key="2">
    <source>
        <dbReference type="ARBA" id="ARBA00008657"/>
    </source>
</evidence>
<protein>
    <recommendedName>
        <fullName evidence="3 6">Recombination-associated protein RdgC</fullName>
    </recommendedName>
</protein>
<evidence type="ECO:0000256" key="1">
    <source>
        <dbReference type="ARBA" id="ARBA00004453"/>
    </source>
</evidence>
<evidence type="ECO:0000256" key="3">
    <source>
        <dbReference type="ARBA" id="ARBA00022296"/>
    </source>
</evidence>
<dbReference type="AlphaFoldDB" id="A0A6M8SRC2"/>
<keyword evidence="8" id="KW-1185">Reference proteome</keyword>
<evidence type="ECO:0000256" key="5">
    <source>
        <dbReference type="ARBA" id="ARBA00023172"/>
    </source>
</evidence>
<dbReference type="GO" id="GO:0043590">
    <property type="term" value="C:bacterial nucleoid"/>
    <property type="evidence" value="ECO:0007669"/>
    <property type="project" value="TreeGrafter"/>
</dbReference>
<dbReference type="KEGG" id="dee:HQN60_14775"/>
<dbReference type="PANTHER" id="PTHR38103:SF1">
    <property type="entry name" value="RECOMBINATION-ASSOCIATED PROTEIN RDGC"/>
    <property type="match status" value="1"/>
</dbReference>
<dbReference type="EMBL" id="CP054143">
    <property type="protein sequence ID" value="QKJ67883.1"/>
    <property type="molecule type" value="Genomic_DNA"/>
</dbReference>
<evidence type="ECO:0000313" key="8">
    <source>
        <dbReference type="Proteomes" id="UP000504844"/>
    </source>
</evidence>
<comment type="function">
    <text evidence="6">May be involved in recombination.</text>
</comment>
<sequence length="303" mass="33761">MLWFRNLQIYRLSADHALTSESIGSELAKRPFVPCGSMDMQSCGWVAPARHAPEEFALARQDAVLISLKTEEKVLPAAVIKDELDQRVLHIEQEENRKVGRKEQREMKERITDELLPRAFTRSRTNRALLDLANGLVIVDAASAAKAEYLLSTLRETLGSLPTRLIDTEISPAMAMTDWLASEPPQAFTIGQDAELKVPGDEGSIARFKRQVMDCEEVRQHLEAGKIATRLALAFGERLTFTLTEALEIKSLAMLDVLKDEVKDMDAETQDALFESQMALLIGELRGFIPELVEALGGETQKA</sequence>
<dbReference type="HAMAP" id="MF_00194">
    <property type="entry name" value="RdgC"/>
    <property type="match status" value="1"/>
</dbReference>
<dbReference type="Proteomes" id="UP000504844">
    <property type="component" value="Chromosome"/>
</dbReference>
<dbReference type="RefSeq" id="WP_173534384.1">
    <property type="nucleotide sequence ID" value="NZ_CP054143.1"/>
</dbReference>
<comment type="subcellular location">
    <subcellularLocation>
        <location evidence="1 6">Cytoplasm</location>
        <location evidence="1 6">Nucleoid</location>
    </subcellularLocation>
</comment>
<gene>
    <name evidence="6" type="primary">rdgC</name>
    <name evidence="7" type="ORF">HQN60_14775</name>
</gene>
<dbReference type="GO" id="GO:0005737">
    <property type="term" value="C:cytoplasm"/>
    <property type="evidence" value="ECO:0007669"/>
    <property type="project" value="UniProtKB-UniRule"/>
</dbReference>
<dbReference type="Pfam" id="PF04381">
    <property type="entry name" value="RdgC"/>
    <property type="match status" value="1"/>
</dbReference>
<dbReference type="GO" id="GO:0000018">
    <property type="term" value="P:regulation of DNA recombination"/>
    <property type="evidence" value="ECO:0007669"/>
    <property type="project" value="TreeGrafter"/>
</dbReference>
<evidence type="ECO:0000256" key="4">
    <source>
        <dbReference type="ARBA" id="ARBA00022490"/>
    </source>
</evidence>
<comment type="similarity">
    <text evidence="2 6">Belongs to the RdgC family.</text>
</comment>
<keyword evidence="5 6" id="KW-0233">DNA recombination</keyword>